<keyword evidence="2" id="KW-1185">Reference proteome</keyword>
<dbReference type="EMBL" id="JAIWYP010000003">
    <property type="protein sequence ID" value="KAH3850397.1"/>
    <property type="molecule type" value="Genomic_DNA"/>
</dbReference>
<sequence length="259" mass="29642">MLGPQTKNAALNDNMDYLKEKAYLKWFAHLRGCLQTKCERTDVGQRPILKHHLRNQFHDDKEKSVTSISHKENCPTPPCSHSYDNCANNVTSRKTAPPGSHVIQLTETIFELNSRIKEKNVLTKVHENWAKNVTSRVFTCFHYIHIEKNDPPTGGNVFHRSGPSSISSEISIKPIVLTRKTAPPTGGHVIQRTGTTFELNQHIIKANILTNFKLDREILWTNLLTKFHKDRTNNVASRVFYEQMWTDGRRTDGLRTDDG</sequence>
<reference evidence="1" key="2">
    <citation type="submission" date="2020-11" db="EMBL/GenBank/DDBJ databases">
        <authorList>
            <person name="McCartney M.A."/>
            <person name="Auch B."/>
            <person name="Kono T."/>
            <person name="Mallez S."/>
            <person name="Becker A."/>
            <person name="Gohl D.M."/>
            <person name="Silverstein K.A.T."/>
            <person name="Koren S."/>
            <person name="Bechman K.B."/>
            <person name="Herman A."/>
            <person name="Abrahante J.E."/>
            <person name="Garbe J."/>
        </authorList>
    </citation>
    <scope>NUCLEOTIDE SEQUENCE</scope>
    <source>
        <strain evidence="1">Duluth1</strain>
        <tissue evidence="1">Whole animal</tissue>
    </source>
</reference>
<name>A0A9D4R1B9_DREPO</name>
<dbReference type="Proteomes" id="UP000828390">
    <property type="component" value="Unassembled WGS sequence"/>
</dbReference>
<evidence type="ECO:0000313" key="1">
    <source>
        <dbReference type="EMBL" id="KAH3850397.1"/>
    </source>
</evidence>
<evidence type="ECO:0000313" key="2">
    <source>
        <dbReference type="Proteomes" id="UP000828390"/>
    </source>
</evidence>
<dbReference type="AlphaFoldDB" id="A0A9D4R1B9"/>
<organism evidence="1 2">
    <name type="scientific">Dreissena polymorpha</name>
    <name type="common">Zebra mussel</name>
    <name type="synonym">Mytilus polymorpha</name>
    <dbReference type="NCBI Taxonomy" id="45954"/>
    <lineage>
        <taxon>Eukaryota</taxon>
        <taxon>Metazoa</taxon>
        <taxon>Spiralia</taxon>
        <taxon>Lophotrochozoa</taxon>
        <taxon>Mollusca</taxon>
        <taxon>Bivalvia</taxon>
        <taxon>Autobranchia</taxon>
        <taxon>Heteroconchia</taxon>
        <taxon>Euheterodonta</taxon>
        <taxon>Imparidentia</taxon>
        <taxon>Neoheterodontei</taxon>
        <taxon>Myida</taxon>
        <taxon>Dreissenoidea</taxon>
        <taxon>Dreissenidae</taxon>
        <taxon>Dreissena</taxon>
    </lineage>
</organism>
<comment type="caution">
    <text evidence="1">The sequence shown here is derived from an EMBL/GenBank/DDBJ whole genome shotgun (WGS) entry which is preliminary data.</text>
</comment>
<gene>
    <name evidence="1" type="ORF">DPMN_092808</name>
</gene>
<accession>A0A9D4R1B9</accession>
<reference evidence="1" key="1">
    <citation type="journal article" date="2019" name="bioRxiv">
        <title>The Genome of the Zebra Mussel, Dreissena polymorpha: A Resource for Invasive Species Research.</title>
        <authorList>
            <person name="McCartney M.A."/>
            <person name="Auch B."/>
            <person name="Kono T."/>
            <person name="Mallez S."/>
            <person name="Zhang Y."/>
            <person name="Obille A."/>
            <person name="Becker A."/>
            <person name="Abrahante J.E."/>
            <person name="Garbe J."/>
            <person name="Badalamenti J.P."/>
            <person name="Herman A."/>
            <person name="Mangelson H."/>
            <person name="Liachko I."/>
            <person name="Sullivan S."/>
            <person name="Sone E.D."/>
            <person name="Koren S."/>
            <person name="Silverstein K.A.T."/>
            <person name="Beckman K.B."/>
            <person name="Gohl D.M."/>
        </authorList>
    </citation>
    <scope>NUCLEOTIDE SEQUENCE</scope>
    <source>
        <strain evidence="1">Duluth1</strain>
        <tissue evidence="1">Whole animal</tissue>
    </source>
</reference>
<protein>
    <submittedName>
        <fullName evidence="1">Uncharacterized protein</fullName>
    </submittedName>
</protein>
<proteinExistence type="predicted"/>